<reference evidence="6 7" key="1">
    <citation type="submission" date="2017-05" db="EMBL/GenBank/DDBJ databases">
        <authorList>
            <person name="Song R."/>
            <person name="Chenine A.L."/>
            <person name="Ruprecht R.M."/>
        </authorList>
    </citation>
    <scope>NUCLEOTIDE SEQUENCE [LARGE SCALE GENOMIC DNA]</scope>
    <source>
        <strain evidence="6 7">CECT 8899</strain>
    </source>
</reference>
<dbReference type="GO" id="GO:0005886">
    <property type="term" value="C:plasma membrane"/>
    <property type="evidence" value="ECO:0007669"/>
    <property type="project" value="TreeGrafter"/>
</dbReference>
<keyword evidence="7" id="KW-1185">Reference proteome</keyword>
<feature type="transmembrane region" description="Helical" evidence="4">
    <location>
        <begin position="170"/>
        <end position="189"/>
    </location>
</feature>
<protein>
    <submittedName>
        <fullName evidence="6">Fosmidomycin resistance protein</fullName>
    </submittedName>
</protein>
<dbReference type="CDD" id="cd17478">
    <property type="entry name" value="MFS_FsR"/>
    <property type="match status" value="1"/>
</dbReference>
<evidence type="ECO:0000259" key="5">
    <source>
        <dbReference type="PROSITE" id="PS50850"/>
    </source>
</evidence>
<dbReference type="Pfam" id="PF07690">
    <property type="entry name" value="MFS_1"/>
    <property type="match status" value="1"/>
</dbReference>
<feature type="transmembrane region" description="Helical" evidence="4">
    <location>
        <begin position="309"/>
        <end position="331"/>
    </location>
</feature>
<dbReference type="PANTHER" id="PTHR43129:SF1">
    <property type="entry name" value="FOSMIDOMYCIN RESISTANCE PROTEIN"/>
    <property type="match status" value="1"/>
</dbReference>
<feature type="transmembrane region" description="Helical" evidence="4">
    <location>
        <begin position="284"/>
        <end position="303"/>
    </location>
</feature>
<dbReference type="EMBL" id="FXZK01000009">
    <property type="protein sequence ID" value="SMY09387.1"/>
    <property type="molecule type" value="Genomic_DNA"/>
</dbReference>
<feature type="transmembrane region" description="Helical" evidence="4">
    <location>
        <begin position="50"/>
        <end position="71"/>
    </location>
</feature>
<feature type="domain" description="Major facilitator superfamily (MFS) profile" evidence="5">
    <location>
        <begin position="17"/>
        <end position="396"/>
    </location>
</feature>
<sequence length="400" mass="43041">MTNASTAVDKPNTAYLVILAISLCHLLNDVMQSLISSIYPLLQAEFALDFWQIGLLTFAFQVTASLLQPVVGVYTDKRPLPQSLTIGMGSTLIGLVFLALGGSYPMLLTGAMLIGIGSAVFHPEASRVARLASGGRFGMAQSLFQTGGNTGSAIGPLLAAFIVVPLGRPSVLWFSALALLGMAILWQVGRWYDRYRRASAGRKLSIKTHTLTRRRVSIAIFVLILLTFTKNIYTAGFTSYYTFFVIERFGLSAQQSQLMLFAFLAAMALGVMLGGPVGDRFGPLFVIWISVLGVLPFSLWLPYANLPTTIALSVVIGVLISASFPAILVYVHELVPGRIGLMNGMFFGFAFGMAGVAAAVLGVLADYKGIAFVYQISSYLPFLGLLTILLPRQAEIDDVA</sequence>
<evidence type="ECO:0000256" key="2">
    <source>
        <dbReference type="ARBA" id="ARBA00022989"/>
    </source>
</evidence>
<dbReference type="InterPro" id="IPR011701">
    <property type="entry name" value="MFS"/>
</dbReference>
<dbReference type="InterPro" id="IPR036259">
    <property type="entry name" value="MFS_trans_sf"/>
</dbReference>
<dbReference type="PANTHER" id="PTHR43129">
    <property type="entry name" value="FOSMIDOMYCIN RESISTANCE PROTEIN"/>
    <property type="match status" value="1"/>
</dbReference>
<keyword evidence="2 4" id="KW-1133">Transmembrane helix</keyword>
<dbReference type="OrthoDB" id="9770492at2"/>
<dbReference type="RefSeq" id="WP_093993569.1">
    <property type="nucleotide sequence ID" value="NZ_FXZK01000009.1"/>
</dbReference>
<keyword evidence="1 4" id="KW-0812">Transmembrane</keyword>
<feature type="transmembrane region" description="Helical" evidence="4">
    <location>
        <begin position="12"/>
        <end position="30"/>
    </location>
</feature>
<proteinExistence type="predicted"/>
<feature type="transmembrane region" description="Helical" evidence="4">
    <location>
        <begin position="343"/>
        <end position="365"/>
    </location>
</feature>
<gene>
    <name evidence="6" type="primary">fsr</name>
    <name evidence="6" type="ORF">LOM8899_03554</name>
</gene>
<keyword evidence="3 4" id="KW-0472">Membrane</keyword>
<dbReference type="AlphaFoldDB" id="A0A238LI38"/>
<evidence type="ECO:0000256" key="3">
    <source>
        <dbReference type="ARBA" id="ARBA00023136"/>
    </source>
</evidence>
<evidence type="ECO:0000313" key="6">
    <source>
        <dbReference type="EMBL" id="SMY09387.1"/>
    </source>
</evidence>
<organism evidence="6 7">
    <name type="scientific">Flavimaricola marinus</name>
    <dbReference type="NCBI Taxonomy" id="1819565"/>
    <lineage>
        <taxon>Bacteria</taxon>
        <taxon>Pseudomonadati</taxon>
        <taxon>Pseudomonadota</taxon>
        <taxon>Alphaproteobacteria</taxon>
        <taxon>Rhodobacterales</taxon>
        <taxon>Paracoccaceae</taxon>
        <taxon>Flavimaricola</taxon>
    </lineage>
</organism>
<dbReference type="InterPro" id="IPR020846">
    <property type="entry name" value="MFS_dom"/>
</dbReference>
<evidence type="ECO:0000256" key="1">
    <source>
        <dbReference type="ARBA" id="ARBA00022692"/>
    </source>
</evidence>
<dbReference type="Proteomes" id="UP000201613">
    <property type="component" value="Unassembled WGS sequence"/>
</dbReference>
<evidence type="ECO:0000256" key="4">
    <source>
        <dbReference type="SAM" id="Phobius"/>
    </source>
</evidence>
<feature type="transmembrane region" description="Helical" evidence="4">
    <location>
        <begin position="216"/>
        <end position="238"/>
    </location>
</feature>
<dbReference type="Gene3D" id="1.20.1250.20">
    <property type="entry name" value="MFS general substrate transporter like domains"/>
    <property type="match status" value="2"/>
</dbReference>
<dbReference type="SUPFAM" id="SSF103473">
    <property type="entry name" value="MFS general substrate transporter"/>
    <property type="match status" value="1"/>
</dbReference>
<feature type="transmembrane region" description="Helical" evidence="4">
    <location>
        <begin position="371"/>
        <end position="390"/>
    </location>
</feature>
<name>A0A238LI38_9RHOB</name>
<dbReference type="GO" id="GO:0022857">
    <property type="term" value="F:transmembrane transporter activity"/>
    <property type="evidence" value="ECO:0007669"/>
    <property type="project" value="InterPro"/>
</dbReference>
<evidence type="ECO:0000313" key="7">
    <source>
        <dbReference type="Proteomes" id="UP000201613"/>
    </source>
</evidence>
<feature type="transmembrane region" description="Helical" evidence="4">
    <location>
        <begin position="258"/>
        <end position="277"/>
    </location>
</feature>
<dbReference type="PROSITE" id="PS50850">
    <property type="entry name" value="MFS"/>
    <property type="match status" value="1"/>
</dbReference>
<accession>A0A238LI38</accession>